<name>A0A9J6AIG2_SOLCO</name>
<evidence type="ECO:0000313" key="1">
    <source>
        <dbReference type="EMBL" id="KAG5623850.1"/>
    </source>
</evidence>
<proteinExistence type="predicted"/>
<evidence type="ECO:0000313" key="2">
    <source>
        <dbReference type="Proteomes" id="UP000824120"/>
    </source>
</evidence>
<comment type="caution">
    <text evidence="1">The sequence shown here is derived from an EMBL/GenBank/DDBJ whole genome shotgun (WGS) entry which is preliminary data.</text>
</comment>
<dbReference type="AlphaFoldDB" id="A0A9J6AIG2"/>
<organism evidence="1 2">
    <name type="scientific">Solanum commersonii</name>
    <name type="common">Commerson's wild potato</name>
    <name type="synonym">Commerson's nightshade</name>
    <dbReference type="NCBI Taxonomy" id="4109"/>
    <lineage>
        <taxon>Eukaryota</taxon>
        <taxon>Viridiplantae</taxon>
        <taxon>Streptophyta</taxon>
        <taxon>Embryophyta</taxon>
        <taxon>Tracheophyta</taxon>
        <taxon>Spermatophyta</taxon>
        <taxon>Magnoliopsida</taxon>
        <taxon>eudicotyledons</taxon>
        <taxon>Gunneridae</taxon>
        <taxon>Pentapetalae</taxon>
        <taxon>asterids</taxon>
        <taxon>lamiids</taxon>
        <taxon>Solanales</taxon>
        <taxon>Solanaceae</taxon>
        <taxon>Solanoideae</taxon>
        <taxon>Solaneae</taxon>
        <taxon>Solanum</taxon>
    </lineage>
</organism>
<dbReference type="Proteomes" id="UP000824120">
    <property type="component" value="Chromosome 2"/>
</dbReference>
<reference evidence="1 2" key="1">
    <citation type="submission" date="2020-09" db="EMBL/GenBank/DDBJ databases">
        <title>De no assembly of potato wild relative species, Solanum commersonii.</title>
        <authorList>
            <person name="Cho K."/>
        </authorList>
    </citation>
    <scope>NUCLEOTIDE SEQUENCE [LARGE SCALE GENOMIC DNA]</scope>
    <source>
        <strain evidence="1">LZ3.2</strain>
        <tissue evidence="1">Leaf</tissue>
    </source>
</reference>
<dbReference type="EMBL" id="JACXVP010000002">
    <property type="protein sequence ID" value="KAG5623850.1"/>
    <property type="molecule type" value="Genomic_DNA"/>
</dbReference>
<accession>A0A9J6AIG2</accession>
<gene>
    <name evidence="1" type="ORF">H5410_009068</name>
</gene>
<keyword evidence="2" id="KW-1185">Reference proteome</keyword>
<protein>
    <submittedName>
        <fullName evidence="1">Uncharacterized protein</fullName>
    </submittedName>
</protein>
<sequence>MAAGLHSGWTPLSKAAIPLTCGHDMDVPEIMLNSTRLSSSGNPVGPTSPVQPARILIPGAMISGLSISGVMEFGPLELNAPRTGDGWIPTFVPPKRIVAVGLGSDVKYFLIASPAI</sequence>
<dbReference type="OrthoDB" id="1536506at2759"/>